<evidence type="ECO:0000313" key="10">
    <source>
        <dbReference type="EMBL" id="KIN08288.1"/>
    </source>
</evidence>
<protein>
    <recommendedName>
        <fullName evidence="12">Cytochrome P450 monooxygenase</fullName>
    </recommendedName>
</protein>
<dbReference type="GO" id="GO:0020037">
    <property type="term" value="F:heme binding"/>
    <property type="evidence" value="ECO:0007669"/>
    <property type="project" value="InterPro"/>
</dbReference>
<dbReference type="PANTHER" id="PTHR24305:SF210">
    <property type="entry name" value="CYTOCHROME P450 MONOOXYGENASE ASQL-RELATED"/>
    <property type="match status" value="1"/>
</dbReference>
<evidence type="ECO:0000256" key="7">
    <source>
        <dbReference type="ARBA" id="ARBA00023033"/>
    </source>
</evidence>
<evidence type="ECO:0000256" key="3">
    <source>
        <dbReference type="ARBA" id="ARBA00022617"/>
    </source>
</evidence>
<dbReference type="PANTHER" id="PTHR24305">
    <property type="entry name" value="CYTOCHROME P450"/>
    <property type="match status" value="1"/>
</dbReference>
<evidence type="ECO:0000256" key="8">
    <source>
        <dbReference type="PIRSR" id="PIRSR602401-1"/>
    </source>
</evidence>
<dbReference type="FunFam" id="1.10.630.10:FF:000047">
    <property type="entry name" value="Cytochrome P450 monooxygenase"/>
    <property type="match status" value="1"/>
</dbReference>
<dbReference type="CDD" id="cd11058">
    <property type="entry name" value="CYP60B-like"/>
    <property type="match status" value="1"/>
</dbReference>
<proteinExistence type="inferred from homology"/>
<feature type="binding site" description="axial binding residue" evidence="8">
    <location>
        <position position="449"/>
    </location>
    <ligand>
        <name>heme</name>
        <dbReference type="ChEBI" id="CHEBI:30413"/>
    </ligand>
    <ligandPart>
        <name>Fe</name>
        <dbReference type="ChEBI" id="CHEBI:18248"/>
    </ligandPart>
</feature>
<gene>
    <name evidence="10" type="ORF">OIDMADRAFT_175136</name>
</gene>
<dbReference type="Proteomes" id="UP000054321">
    <property type="component" value="Unassembled WGS sequence"/>
</dbReference>
<dbReference type="OrthoDB" id="1470350at2759"/>
<dbReference type="PRINTS" id="PR00385">
    <property type="entry name" value="P450"/>
</dbReference>
<evidence type="ECO:0000256" key="1">
    <source>
        <dbReference type="ARBA" id="ARBA00001971"/>
    </source>
</evidence>
<dbReference type="InterPro" id="IPR050121">
    <property type="entry name" value="Cytochrome_P450_monoxygenase"/>
</dbReference>
<name>A0A0C3E1V0_OIDMZ</name>
<dbReference type="HOGENOM" id="CLU_001570_14_11_1"/>
<evidence type="ECO:0000313" key="11">
    <source>
        <dbReference type="Proteomes" id="UP000054321"/>
    </source>
</evidence>
<keyword evidence="5 9" id="KW-0560">Oxidoreductase</keyword>
<dbReference type="InterPro" id="IPR001128">
    <property type="entry name" value="Cyt_P450"/>
</dbReference>
<keyword evidence="4 8" id="KW-0479">Metal-binding</keyword>
<dbReference type="AlphaFoldDB" id="A0A0C3E1V0"/>
<organism evidence="10 11">
    <name type="scientific">Oidiodendron maius (strain Zn)</name>
    <dbReference type="NCBI Taxonomy" id="913774"/>
    <lineage>
        <taxon>Eukaryota</taxon>
        <taxon>Fungi</taxon>
        <taxon>Dikarya</taxon>
        <taxon>Ascomycota</taxon>
        <taxon>Pezizomycotina</taxon>
        <taxon>Leotiomycetes</taxon>
        <taxon>Leotiomycetes incertae sedis</taxon>
        <taxon>Myxotrichaceae</taxon>
        <taxon>Oidiodendron</taxon>
    </lineage>
</organism>
<comment type="cofactor">
    <cofactor evidence="1 8">
        <name>heme</name>
        <dbReference type="ChEBI" id="CHEBI:30413"/>
    </cofactor>
</comment>
<keyword evidence="11" id="KW-1185">Reference proteome</keyword>
<evidence type="ECO:0000256" key="5">
    <source>
        <dbReference type="ARBA" id="ARBA00023002"/>
    </source>
</evidence>
<keyword evidence="6 8" id="KW-0408">Iron</keyword>
<dbReference type="GO" id="GO:0016705">
    <property type="term" value="F:oxidoreductase activity, acting on paired donors, with incorporation or reduction of molecular oxygen"/>
    <property type="evidence" value="ECO:0007669"/>
    <property type="project" value="InterPro"/>
</dbReference>
<evidence type="ECO:0000256" key="9">
    <source>
        <dbReference type="RuleBase" id="RU000461"/>
    </source>
</evidence>
<evidence type="ECO:0008006" key="12">
    <source>
        <dbReference type="Google" id="ProtNLM"/>
    </source>
</evidence>
<dbReference type="InterPro" id="IPR036396">
    <property type="entry name" value="Cyt_P450_sf"/>
</dbReference>
<dbReference type="Gene3D" id="1.10.630.10">
    <property type="entry name" value="Cytochrome P450"/>
    <property type="match status" value="1"/>
</dbReference>
<dbReference type="InterPro" id="IPR002401">
    <property type="entry name" value="Cyt_P450_E_grp-I"/>
</dbReference>
<dbReference type="InterPro" id="IPR017972">
    <property type="entry name" value="Cyt_P450_CS"/>
</dbReference>
<dbReference type="PRINTS" id="PR00463">
    <property type="entry name" value="EP450I"/>
</dbReference>
<dbReference type="EMBL" id="KN832870">
    <property type="protein sequence ID" value="KIN08288.1"/>
    <property type="molecule type" value="Genomic_DNA"/>
</dbReference>
<comment type="similarity">
    <text evidence="2 9">Belongs to the cytochrome P450 family.</text>
</comment>
<evidence type="ECO:0000256" key="6">
    <source>
        <dbReference type="ARBA" id="ARBA00023004"/>
    </source>
</evidence>
<keyword evidence="7 9" id="KW-0503">Monooxygenase</keyword>
<dbReference type="SUPFAM" id="SSF48264">
    <property type="entry name" value="Cytochrome P450"/>
    <property type="match status" value="1"/>
</dbReference>
<keyword evidence="3 8" id="KW-0349">Heme</keyword>
<dbReference type="GO" id="GO:0004497">
    <property type="term" value="F:monooxygenase activity"/>
    <property type="evidence" value="ECO:0007669"/>
    <property type="project" value="UniProtKB-KW"/>
</dbReference>
<dbReference type="STRING" id="913774.A0A0C3E1V0"/>
<evidence type="ECO:0000256" key="4">
    <source>
        <dbReference type="ARBA" id="ARBA00022723"/>
    </source>
</evidence>
<evidence type="ECO:0000256" key="2">
    <source>
        <dbReference type="ARBA" id="ARBA00010617"/>
    </source>
</evidence>
<reference evidence="10 11" key="1">
    <citation type="submission" date="2014-04" db="EMBL/GenBank/DDBJ databases">
        <authorList>
            <consortium name="DOE Joint Genome Institute"/>
            <person name="Kuo A."/>
            <person name="Martino E."/>
            <person name="Perotto S."/>
            <person name="Kohler A."/>
            <person name="Nagy L.G."/>
            <person name="Floudas D."/>
            <person name="Copeland A."/>
            <person name="Barry K.W."/>
            <person name="Cichocki N."/>
            <person name="Veneault-Fourrey C."/>
            <person name="LaButti K."/>
            <person name="Lindquist E.A."/>
            <person name="Lipzen A."/>
            <person name="Lundell T."/>
            <person name="Morin E."/>
            <person name="Murat C."/>
            <person name="Sun H."/>
            <person name="Tunlid A."/>
            <person name="Henrissat B."/>
            <person name="Grigoriev I.V."/>
            <person name="Hibbett D.S."/>
            <person name="Martin F."/>
            <person name="Nordberg H.P."/>
            <person name="Cantor M.N."/>
            <person name="Hua S.X."/>
        </authorList>
    </citation>
    <scope>NUCLEOTIDE SEQUENCE [LARGE SCALE GENOMIC DNA]</scope>
    <source>
        <strain evidence="10 11">Zn</strain>
    </source>
</reference>
<dbReference type="GO" id="GO:0005506">
    <property type="term" value="F:iron ion binding"/>
    <property type="evidence" value="ECO:0007669"/>
    <property type="project" value="InterPro"/>
</dbReference>
<reference evidence="11" key="2">
    <citation type="submission" date="2015-01" db="EMBL/GenBank/DDBJ databases">
        <title>Evolutionary Origins and Diversification of the Mycorrhizal Mutualists.</title>
        <authorList>
            <consortium name="DOE Joint Genome Institute"/>
            <consortium name="Mycorrhizal Genomics Consortium"/>
            <person name="Kohler A."/>
            <person name="Kuo A."/>
            <person name="Nagy L.G."/>
            <person name="Floudas D."/>
            <person name="Copeland A."/>
            <person name="Barry K.W."/>
            <person name="Cichocki N."/>
            <person name="Veneault-Fourrey C."/>
            <person name="LaButti K."/>
            <person name="Lindquist E.A."/>
            <person name="Lipzen A."/>
            <person name="Lundell T."/>
            <person name="Morin E."/>
            <person name="Murat C."/>
            <person name="Riley R."/>
            <person name="Ohm R."/>
            <person name="Sun H."/>
            <person name="Tunlid A."/>
            <person name="Henrissat B."/>
            <person name="Grigoriev I.V."/>
            <person name="Hibbett D.S."/>
            <person name="Martin F."/>
        </authorList>
    </citation>
    <scope>NUCLEOTIDE SEQUENCE [LARGE SCALE GENOMIC DNA]</scope>
    <source>
        <strain evidence="11">Zn</strain>
    </source>
</reference>
<dbReference type="PROSITE" id="PS00086">
    <property type="entry name" value="CYTOCHROME_P450"/>
    <property type="match status" value="1"/>
</dbReference>
<dbReference type="GO" id="GO:0009403">
    <property type="term" value="P:toxin biosynthetic process"/>
    <property type="evidence" value="ECO:0007669"/>
    <property type="project" value="UniProtKB-ARBA"/>
</dbReference>
<sequence length="504" mass="56741">MGFGLASSLSGNTLISASGIVMGLGTITIICKAVYNLIFHPLSKVPGPRWNAISSIPLLLATFAGNQPFYLHDLHEKYGDIVRTGPDSLSFADPDAAKELYAERPGAPELRKDPLVYPVSLNGSFSILNAPNHADHNRYRRLLNPGFSDRAIRDQESVVKLYVDLLMQRLRENAARGPQDMVAWFNWTTFDIIGDLTFNQPFGCLEKSAYHPWITAVFQMVKTVVIMSGMGRYPLVKRIILFVFKKKIEAARMKSTEFTKAMVDHRVSSKAERIDFLSYALQQKSDKEFMTREEIEATSTILILGGSETSATFLSAATYYLLNHPHVMQKLVGEIRGGFQKEEDINMLTVNQLPYLQAVIKEALRIFPPVTLGSPRVVEGHGKAIGGIMVPSGTTVNANFYVTSRSSRNFVDQDKFLPERWFDGDERDPRFETDKRSASIPFSLGRRDCIGKNLAHAEMRLILVRFLFNFDLELDERSKDWAHGLKVFSLWEKTPLLVKLKPVA</sequence>
<dbReference type="InParanoid" id="A0A0C3E1V0"/>
<accession>A0A0C3E1V0</accession>
<dbReference type="Pfam" id="PF00067">
    <property type="entry name" value="p450"/>
    <property type="match status" value="1"/>
</dbReference>